<protein>
    <submittedName>
        <fullName evidence="1">DUF4194 domain-containing protein</fullName>
    </submittedName>
</protein>
<evidence type="ECO:0000313" key="2">
    <source>
        <dbReference type="Proteomes" id="UP000596145"/>
    </source>
</evidence>
<reference evidence="1 2" key="1">
    <citation type="submission" date="2020-12" db="EMBL/GenBank/DDBJ databases">
        <title>FDA dAtabase for Regulatory Grade micrObial Sequences (FDA-ARGOS): Supporting development and validation of Infectious Disease Dx tests.</title>
        <authorList>
            <person name="Sproer C."/>
            <person name="Gronow S."/>
            <person name="Severitt S."/>
            <person name="Schroder I."/>
            <person name="Tallon L."/>
            <person name="Sadzewicz L."/>
            <person name="Zhao X."/>
            <person name="Boylan J."/>
            <person name="Ott S."/>
            <person name="Bowen H."/>
            <person name="Vavikolanu K."/>
            <person name="Mehta A."/>
            <person name="Aluvathingal J."/>
            <person name="Nadendla S."/>
            <person name="Lowell S."/>
            <person name="Myers T."/>
            <person name="Yan Y."/>
            <person name="Sichtig H."/>
        </authorList>
    </citation>
    <scope>NUCLEOTIDE SEQUENCE [LARGE SCALE GENOMIC DNA]</scope>
    <source>
        <strain evidence="1 2">FDAARGOS_1053</strain>
    </source>
</reference>
<evidence type="ECO:0000313" key="1">
    <source>
        <dbReference type="EMBL" id="QQB47221.1"/>
    </source>
</evidence>
<dbReference type="OrthoDB" id="3725402at2"/>
<gene>
    <name evidence="1" type="ORF">I6I10_04765</name>
</gene>
<dbReference type="InterPro" id="IPR025449">
    <property type="entry name" value="JetB"/>
</dbReference>
<dbReference type="EMBL" id="CP066007">
    <property type="protein sequence ID" value="QQB47221.1"/>
    <property type="molecule type" value="Genomic_DNA"/>
</dbReference>
<accession>A0A7T4JVU0</accession>
<dbReference type="RefSeq" id="WP_005388720.1">
    <property type="nucleotide sequence ID" value="NZ_CP066007.1"/>
</dbReference>
<dbReference type="Proteomes" id="UP000596145">
    <property type="component" value="Chromosome"/>
</dbReference>
<proteinExistence type="predicted"/>
<organism evidence="1 2">
    <name type="scientific">Corynebacterium glucuronolyticum</name>
    <dbReference type="NCBI Taxonomy" id="39791"/>
    <lineage>
        <taxon>Bacteria</taxon>
        <taxon>Bacillati</taxon>
        <taxon>Actinomycetota</taxon>
        <taxon>Actinomycetes</taxon>
        <taxon>Mycobacteriales</taxon>
        <taxon>Corynebacteriaceae</taxon>
        <taxon>Corynebacterium</taxon>
    </lineage>
</organism>
<dbReference type="AlphaFoldDB" id="A0A7T4JVU0"/>
<dbReference type="GeneID" id="92760959"/>
<name>A0A7T4JVU0_9CORY</name>
<sequence length="200" mass="22544">MDEQIHLTETDTGTLTLSQRKALVKLIKGPFITTTTPADREDFRVIVESRTLLSQQLDNLFLTLVVDETAGVAYTKVWDTEVDGARTLLRAKPLTFVETVIILHLRRQLAKSNPNERTIVEKQEVFEATAPYQTAQGTDHTKQEKHFDTAWNSLAKARVVTETSTPGRWEVSHVLRVAFSSDEIKAVTASFTHLLEDSHD</sequence>
<dbReference type="Pfam" id="PF13835">
    <property type="entry name" value="DUF4194"/>
    <property type="match status" value="1"/>
</dbReference>